<comment type="cofactor">
    <cofactor evidence="2">
        <name>a divalent metal cation</name>
        <dbReference type="ChEBI" id="CHEBI:60240"/>
    </cofactor>
</comment>
<evidence type="ECO:0000313" key="4">
    <source>
        <dbReference type="EMBL" id="GEN82304.1"/>
    </source>
</evidence>
<dbReference type="InterPro" id="IPR029052">
    <property type="entry name" value="Metallo-depent_PP-like"/>
</dbReference>
<comment type="caution">
    <text evidence="4">The sequence shown here is derived from an EMBL/GenBank/DDBJ whole genome shotgun (WGS) entry which is preliminary data.</text>
</comment>
<name>A0A511Z4C4_9BACL</name>
<protein>
    <recommendedName>
        <fullName evidence="2">Phosphoesterase</fullName>
        <ecNumber evidence="2">3.1.4.-</ecNumber>
    </recommendedName>
</protein>
<accession>A0A511Z4C4</accession>
<evidence type="ECO:0000256" key="1">
    <source>
        <dbReference type="ARBA" id="ARBA00008950"/>
    </source>
</evidence>
<keyword evidence="5" id="KW-1185">Reference proteome</keyword>
<feature type="domain" description="Calcineurin-like phosphoesterase" evidence="3">
    <location>
        <begin position="1"/>
        <end position="141"/>
    </location>
</feature>
<evidence type="ECO:0000259" key="3">
    <source>
        <dbReference type="Pfam" id="PF12850"/>
    </source>
</evidence>
<dbReference type="InterPro" id="IPR041802">
    <property type="entry name" value="MPP_YfcE"/>
</dbReference>
<evidence type="ECO:0000313" key="5">
    <source>
        <dbReference type="Proteomes" id="UP000321901"/>
    </source>
</evidence>
<dbReference type="OrthoDB" id="9800565at2"/>
<dbReference type="PANTHER" id="PTHR11124">
    <property type="entry name" value="VACUOLAR SORTING PROTEIN VPS29"/>
    <property type="match status" value="1"/>
</dbReference>
<dbReference type="GO" id="GO:0016787">
    <property type="term" value="F:hydrolase activity"/>
    <property type="evidence" value="ECO:0007669"/>
    <property type="project" value="UniProtKB-UniRule"/>
</dbReference>
<reference evidence="4 5" key="1">
    <citation type="submission" date="2019-07" db="EMBL/GenBank/DDBJ databases">
        <title>Whole genome shotgun sequence of Sporosarcina luteola NBRC 105378.</title>
        <authorList>
            <person name="Hosoyama A."/>
            <person name="Uohara A."/>
            <person name="Ohji S."/>
            <person name="Ichikawa N."/>
        </authorList>
    </citation>
    <scope>NUCLEOTIDE SEQUENCE [LARGE SCALE GENOMIC DNA]</scope>
    <source>
        <strain evidence="4 5">NBRC 105378</strain>
    </source>
</reference>
<dbReference type="CDD" id="cd00841">
    <property type="entry name" value="MPP_YfcE"/>
    <property type="match status" value="1"/>
</dbReference>
<dbReference type="EC" id="3.1.4.-" evidence="2"/>
<dbReference type="InterPro" id="IPR024654">
    <property type="entry name" value="Calcineurin-like_PHP_lpxH"/>
</dbReference>
<evidence type="ECO:0000256" key="2">
    <source>
        <dbReference type="RuleBase" id="RU362039"/>
    </source>
</evidence>
<dbReference type="NCBIfam" id="TIGR00040">
    <property type="entry name" value="yfcE"/>
    <property type="match status" value="1"/>
</dbReference>
<dbReference type="GO" id="GO:0046872">
    <property type="term" value="F:metal ion binding"/>
    <property type="evidence" value="ECO:0007669"/>
    <property type="project" value="UniProtKB-KW"/>
</dbReference>
<dbReference type="Proteomes" id="UP000321901">
    <property type="component" value="Unassembled WGS sequence"/>
</dbReference>
<comment type="similarity">
    <text evidence="1 2">Belongs to the metallophosphoesterase superfamily. YfcE family.</text>
</comment>
<keyword evidence="2" id="KW-0479">Metal-binding</keyword>
<dbReference type="Pfam" id="PF12850">
    <property type="entry name" value="Metallophos_2"/>
    <property type="match status" value="1"/>
</dbReference>
<sequence>MKIIVMSDSHGDKETVKAVSALPADALFHCGDSELLAEDPLLSGMHIVRGNCDRDVGFPKSLIVEVGGKRVVMVHGHEHDCKRTLLPLYYTAREHQADIVLFGHSHLYGAEMKDGILFLNPGSTLLPRAGNEPTFAEIEWDHDEAGYKISFKNLRLEIIDSTELKNIAN</sequence>
<gene>
    <name evidence="4" type="ORF">SLU01_06160</name>
</gene>
<dbReference type="AlphaFoldDB" id="A0A511Z4C4"/>
<dbReference type="InterPro" id="IPR000979">
    <property type="entry name" value="Phosphodiesterase_MJ0936/Vps29"/>
</dbReference>
<dbReference type="Gene3D" id="3.60.21.10">
    <property type="match status" value="1"/>
</dbReference>
<organism evidence="4 5">
    <name type="scientific">Sporosarcina luteola</name>
    <dbReference type="NCBI Taxonomy" id="582850"/>
    <lineage>
        <taxon>Bacteria</taxon>
        <taxon>Bacillati</taxon>
        <taxon>Bacillota</taxon>
        <taxon>Bacilli</taxon>
        <taxon>Bacillales</taxon>
        <taxon>Caryophanaceae</taxon>
        <taxon>Sporosarcina</taxon>
    </lineage>
</organism>
<dbReference type="SUPFAM" id="SSF56300">
    <property type="entry name" value="Metallo-dependent phosphatases"/>
    <property type="match status" value="1"/>
</dbReference>
<dbReference type="RefSeq" id="WP_147055205.1">
    <property type="nucleotide sequence ID" value="NZ_BJYL01000006.1"/>
</dbReference>
<proteinExistence type="inferred from homology"/>
<dbReference type="EMBL" id="BJYL01000006">
    <property type="protein sequence ID" value="GEN82304.1"/>
    <property type="molecule type" value="Genomic_DNA"/>
</dbReference>